<gene>
    <name evidence="1" type="ORF">SDC9_197104</name>
</gene>
<protein>
    <submittedName>
        <fullName evidence="1">Uncharacterized protein</fullName>
    </submittedName>
</protein>
<comment type="caution">
    <text evidence="1">The sequence shown here is derived from an EMBL/GenBank/DDBJ whole genome shotgun (WGS) entry which is preliminary data.</text>
</comment>
<name>A0A645IQE7_9ZZZZ</name>
<reference evidence="1" key="1">
    <citation type="submission" date="2019-08" db="EMBL/GenBank/DDBJ databases">
        <authorList>
            <person name="Kucharzyk K."/>
            <person name="Murdoch R.W."/>
            <person name="Higgins S."/>
            <person name="Loffler F."/>
        </authorList>
    </citation>
    <scope>NUCLEOTIDE SEQUENCE</scope>
</reference>
<accession>A0A645IQE7</accession>
<evidence type="ECO:0000313" key="1">
    <source>
        <dbReference type="EMBL" id="MPN49483.1"/>
    </source>
</evidence>
<proteinExistence type="predicted"/>
<organism evidence="1">
    <name type="scientific">bioreactor metagenome</name>
    <dbReference type="NCBI Taxonomy" id="1076179"/>
    <lineage>
        <taxon>unclassified sequences</taxon>
        <taxon>metagenomes</taxon>
        <taxon>ecological metagenomes</taxon>
    </lineage>
</organism>
<dbReference type="EMBL" id="VSSQ01112784">
    <property type="protein sequence ID" value="MPN49483.1"/>
    <property type="molecule type" value="Genomic_DNA"/>
</dbReference>
<dbReference type="AlphaFoldDB" id="A0A645IQE7"/>
<sequence>MTDQERIAEIREQCEAAIVLADELHTERLSYPEYLTLRNGLDDVNDLLAQLAESEKRAHDARNELCLKCGRYHEAHKGACDGCRWRAADE</sequence>